<dbReference type="AlphaFoldDB" id="A0A2V1E7H8"/>
<keyword evidence="3" id="KW-1185">Reference proteome</keyword>
<sequence length="104" mass="11683">MRRAETKIGLLKEVIEKVQRDENVDVGKLLGAGDASEEAEWAQVLKEIEEEERLFTPKKSRIAAKKAAAERPVAEQQSTSDRDEVDPTREGQVKVEVLDGAKFY</sequence>
<accession>A0A2V1E7H8</accession>
<dbReference type="OrthoDB" id="2253354at2759"/>
<protein>
    <submittedName>
        <fullName evidence="2">Uncharacterized protein</fullName>
    </submittedName>
</protein>
<gene>
    <name evidence="2" type="ORF">DM02DRAFT_609749</name>
</gene>
<evidence type="ECO:0000313" key="3">
    <source>
        <dbReference type="Proteomes" id="UP000244855"/>
    </source>
</evidence>
<name>A0A2V1E7H8_9PLEO</name>
<dbReference type="EMBL" id="KZ805308">
    <property type="protein sequence ID" value="PVI06568.1"/>
    <property type="molecule type" value="Genomic_DNA"/>
</dbReference>
<evidence type="ECO:0000256" key="1">
    <source>
        <dbReference type="SAM" id="MobiDB-lite"/>
    </source>
</evidence>
<evidence type="ECO:0000313" key="2">
    <source>
        <dbReference type="EMBL" id="PVI06568.1"/>
    </source>
</evidence>
<proteinExistence type="predicted"/>
<reference evidence="2 3" key="1">
    <citation type="journal article" date="2018" name="Sci. Rep.">
        <title>Comparative genomics provides insights into the lifestyle and reveals functional heterogeneity of dark septate endophytic fungi.</title>
        <authorList>
            <person name="Knapp D.G."/>
            <person name="Nemeth J.B."/>
            <person name="Barry K."/>
            <person name="Hainaut M."/>
            <person name="Henrissat B."/>
            <person name="Johnson J."/>
            <person name="Kuo A."/>
            <person name="Lim J.H.P."/>
            <person name="Lipzen A."/>
            <person name="Nolan M."/>
            <person name="Ohm R.A."/>
            <person name="Tamas L."/>
            <person name="Grigoriev I.V."/>
            <person name="Spatafora J.W."/>
            <person name="Nagy L.G."/>
            <person name="Kovacs G.M."/>
        </authorList>
    </citation>
    <scope>NUCLEOTIDE SEQUENCE [LARGE SCALE GENOMIC DNA]</scope>
    <source>
        <strain evidence="2 3">DSE2036</strain>
    </source>
</reference>
<dbReference type="Proteomes" id="UP000244855">
    <property type="component" value="Unassembled WGS sequence"/>
</dbReference>
<feature type="region of interest" description="Disordered" evidence="1">
    <location>
        <begin position="63"/>
        <end position="92"/>
    </location>
</feature>
<dbReference type="InterPro" id="IPR035213">
    <property type="entry name" value="DUF5321"/>
</dbReference>
<organism evidence="2 3">
    <name type="scientific">Periconia macrospinosa</name>
    <dbReference type="NCBI Taxonomy" id="97972"/>
    <lineage>
        <taxon>Eukaryota</taxon>
        <taxon>Fungi</taxon>
        <taxon>Dikarya</taxon>
        <taxon>Ascomycota</taxon>
        <taxon>Pezizomycotina</taxon>
        <taxon>Dothideomycetes</taxon>
        <taxon>Pleosporomycetidae</taxon>
        <taxon>Pleosporales</taxon>
        <taxon>Massarineae</taxon>
        <taxon>Periconiaceae</taxon>
        <taxon>Periconia</taxon>
    </lineage>
</organism>
<feature type="compositionally biased region" description="Basic and acidic residues" evidence="1">
    <location>
        <begin position="80"/>
        <end position="92"/>
    </location>
</feature>
<dbReference type="Pfam" id="PF17254">
    <property type="entry name" value="DUF5321"/>
    <property type="match status" value="1"/>
</dbReference>